<reference evidence="1" key="1">
    <citation type="submission" date="2020-02" db="EMBL/GenBank/DDBJ databases">
        <authorList>
            <person name="Scholz U."/>
            <person name="Mascher M."/>
            <person name="Fiebig A."/>
        </authorList>
    </citation>
    <scope>NUCLEOTIDE SEQUENCE</scope>
</reference>
<dbReference type="OrthoDB" id="1750575at2759"/>
<accession>A0A7I8K2Q7</accession>
<sequence length="153" mass="17415">MEKYKAAWNHLALMYSNNISYIYDMTIEYYGLKQDDTYLSQDFDEIFLSGLHLEYKSICNQVLARTELPTLLKPINVSPSLLSHNTLKTTPLVEHTTLVSTQQPSCGHTNSDYSRDGGDSMHMGLSILLVVYVKDIIITMNDYIGISHLNTFL</sequence>
<name>A0A7I8K2Q7_SPIIN</name>
<protein>
    <submittedName>
        <fullName evidence="1">Uncharacterized protein</fullName>
    </submittedName>
</protein>
<proteinExistence type="predicted"/>
<dbReference type="EMBL" id="LR746265">
    <property type="protein sequence ID" value="CAA7390713.1"/>
    <property type="molecule type" value="Genomic_DNA"/>
</dbReference>
<dbReference type="AlphaFoldDB" id="A0A7I8K2Q7"/>
<keyword evidence="2" id="KW-1185">Reference proteome</keyword>
<organism evidence="1 2">
    <name type="scientific">Spirodela intermedia</name>
    <name type="common">Intermediate duckweed</name>
    <dbReference type="NCBI Taxonomy" id="51605"/>
    <lineage>
        <taxon>Eukaryota</taxon>
        <taxon>Viridiplantae</taxon>
        <taxon>Streptophyta</taxon>
        <taxon>Embryophyta</taxon>
        <taxon>Tracheophyta</taxon>
        <taxon>Spermatophyta</taxon>
        <taxon>Magnoliopsida</taxon>
        <taxon>Liliopsida</taxon>
        <taxon>Araceae</taxon>
        <taxon>Lemnoideae</taxon>
        <taxon>Spirodela</taxon>
    </lineage>
</organism>
<evidence type="ECO:0000313" key="1">
    <source>
        <dbReference type="EMBL" id="CAA7390713.1"/>
    </source>
</evidence>
<dbReference type="Proteomes" id="UP000663760">
    <property type="component" value="Chromosome 2"/>
</dbReference>
<evidence type="ECO:0000313" key="2">
    <source>
        <dbReference type="Proteomes" id="UP000663760"/>
    </source>
</evidence>
<gene>
    <name evidence="1" type="ORF">SI8410_02002156</name>
</gene>